<keyword evidence="3" id="KW-1185">Reference proteome</keyword>
<sequence length="55" mass="5970">VIKMVSFLYSCCLSLMVKLTLCHKVDGPSDGLSLFNACYDELLKLEDGDDGPSQG</sequence>
<evidence type="ECO:0000256" key="1">
    <source>
        <dbReference type="SAM" id="SignalP"/>
    </source>
</evidence>
<gene>
    <name evidence="2" type="ORF">HAX54_030601</name>
</gene>
<name>A0ABS8V9B6_DATST</name>
<feature type="non-terminal residue" evidence="2">
    <location>
        <position position="1"/>
    </location>
</feature>
<accession>A0ABS8V9B6</accession>
<organism evidence="2 3">
    <name type="scientific">Datura stramonium</name>
    <name type="common">Jimsonweed</name>
    <name type="synonym">Common thornapple</name>
    <dbReference type="NCBI Taxonomy" id="4076"/>
    <lineage>
        <taxon>Eukaryota</taxon>
        <taxon>Viridiplantae</taxon>
        <taxon>Streptophyta</taxon>
        <taxon>Embryophyta</taxon>
        <taxon>Tracheophyta</taxon>
        <taxon>Spermatophyta</taxon>
        <taxon>Magnoliopsida</taxon>
        <taxon>eudicotyledons</taxon>
        <taxon>Gunneridae</taxon>
        <taxon>Pentapetalae</taxon>
        <taxon>asterids</taxon>
        <taxon>lamiids</taxon>
        <taxon>Solanales</taxon>
        <taxon>Solanaceae</taxon>
        <taxon>Solanoideae</taxon>
        <taxon>Datureae</taxon>
        <taxon>Datura</taxon>
    </lineage>
</organism>
<proteinExistence type="predicted"/>
<dbReference type="Proteomes" id="UP000823775">
    <property type="component" value="Unassembled WGS sequence"/>
</dbReference>
<reference evidence="2 3" key="1">
    <citation type="journal article" date="2021" name="BMC Genomics">
        <title>Datura genome reveals duplications of psychoactive alkaloid biosynthetic genes and high mutation rate following tissue culture.</title>
        <authorList>
            <person name="Rajewski A."/>
            <person name="Carter-House D."/>
            <person name="Stajich J."/>
            <person name="Litt A."/>
        </authorList>
    </citation>
    <scope>NUCLEOTIDE SEQUENCE [LARGE SCALE GENOMIC DNA]</scope>
    <source>
        <strain evidence="2">AR-01</strain>
    </source>
</reference>
<protein>
    <submittedName>
        <fullName evidence="2">Uncharacterized protein</fullName>
    </submittedName>
</protein>
<comment type="caution">
    <text evidence="2">The sequence shown here is derived from an EMBL/GenBank/DDBJ whole genome shotgun (WGS) entry which is preliminary data.</text>
</comment>
<feature type="signal peptide" evidence="1">
    <location>
        <begin position="1"/>
        <end position="22"/>
    </location>
</feature>
<keyword evidence="1" id="KW-0732">Signal</keyword>
<dbReference type="EMBL" id="JACEIK010003847">
    <property type="protein sequence ID" value="MCD9643281.1"/>
    <property type="molecule type" value="Genomic_DNA"/>
</dbReference>
<evidence type="ECO:0000313" key="3">
    <source>
        <dbReference type="Proteomes" id="UP000823775"/>
    </source>
</evidence>
<feature type="chain" id="PRO_5046113320" evidence="1">
    <location>
        <begin position="23"/>
        <end position="55"/>
    </location>
</feature>
<evidence type="ECO:0000313" key="2">
    <source>
        <dbReference type="EMBL" id="MCD9643281.1"/>
    </source>
</evidence>